<proteinExistence type="predicted"/>
<feature type="non-terminal residue" evidence="2">
    <location>
        <position position="1"/>
    </location>
</feature>
<organism evidence="2 3">
    <name type="scientific">Pristionchus mayeri</name>
    <dbReference type="NCBI Taxonomy" id="1317129"/>
    <lineage>
        <taxon>Eukaryota</taxon>
        <taxon>Metazoa</taxon>
        <taxon>Ecdysozoa</taxon>
        <taxon>Nematoda</taxon>
        <taxon>Chromadorea</taxon>
        <taxon>Rhabditida</taxon>
        <taxon>Rhabditina</taxon>
        <taxon>Diplogasteromorpha</taxon>
        <taxon>Diplogasteroidea</taxon>
        <taxon>Neodiplogasteridae</taxon>
        <taxon>Pristionchus</taxon>
    </lineage>
</organism>
<evidence type="ECO:0000256" key="1">
    <source>
        <dbReference type="SAM" id="SignalP"/>
    </source>
</evidence>
<evidence type="ECO:0000313" key="2">
    <source>
        <dbReference type="EMBL" id="GMR37280.1"/>
    </source>
</evidence>
<sequence>NLFNMRSFLLLSIPVLIVYAATDAEKSTIYNKMLEACEEVSSDKITKEEAVKKVENATDGFDLTAKDKEQLSKATDFLKAIVGALGSMPKEGREAFK</sequence>
<protein>
    <submittedName>
        <fullName evidence="2">Uncharacterized protein</fullName>
    </submittedName>
</protein>
<name>A0AAN5CAY4_9BILA</name>
<feature type="non-terminal residue" evidence="2">
    <location>
        <position position="97"/>
    </location>
</feature>
<gene>
    <name evidence="2" type="ORF">PMAYCL1PPCAC_07475</name>
</gene>
<keyword evidence="1" id="KW-0732">Signal</keyword>
<dbReference type="AlphaFoldDB" id="A0AAN5CAY4"/>
<feature type="signal peptide" evidence="1">
    <location>
        <begin position="1"/>
        <end position="20"/>
    </location>
</feature>
<keyword evidence="3" id="KW-1185">Reference proteome</keyword>
<dbReference type="EMBL" id="BTRK01000002">
    <property type="protein sequence ID" value="GMR37280.1"/>
    <property type="molecule type" value="Genomic_DNA"/>
</dbReference>
<accession>A0AAN5CAY4</accession>
<comment type="caution">
    <text evidence="2">The sequence shown here is derived from an EMBL/GenBank/DDBJ whole genome shotgun (WGS) entry which is preliminary data.</text>
</comment>
<reference evidence="3" key="1">
    <citation type="submission" date="2022-10" db="EMBL/GenBank/DDBJ databases">
        <title>Genome assembly of Pristionchus species.</title>
        <authorList>
            <person name="Yoshida K."/>
            <person name="Sommer R.J."/>
        </authorList>
    </citation>
    <scope>NUCLEOTIDE SEQUENCE [LARGE SCALE GENOMIC DNA]</scope>
    <source>
        <strain evidence="3">RS5460</strain>
    </source>
</reference>
<feature type="chain" id="PRO_5043029651" evidence="1">
    <location>
        <begin position="21"/>
        <end position="97"/>
    </location>
</feature>
<dbReference type="Proteomes" id="UP001328107">
    <property type="component" value="Unassembled WGS sequence"/>
</dbReference>
<evidence type="ECO:0000313" key="3">
    <source>
        <dbReference type="Proteomes" id="UP001328107"/>
    </source>
</evidence>